<dbReference type="SUPFAM" id="SSF53335">
    <property type="entry name" value="S-adenosyl-L-methionine-dependent methyltransferases"/>
    <property type="match status" value="1"/>
</dbReference>
<sequence length="394" mass="41871">MTPRHNGGVDRATFDRLLSPEGQELLADVQARAGIESDLALGSRLRERYDAALVAAAVTQCHLRGRATAKFGPDAAHLYFTHDALEQSTRGAVARHRAARLVASGVRAVLDLGCGIGGDLIACARAGLQVRGVELDPVRAAIARANLAALGLPGDVVEADAMTITPRSDEVVFVDPARRDGRGRVTTLDGLVPPWDWVAALLDGPAVAKLMPGIAHDAVPEGVEAEWVSDGGSLVEACLWGKPLAQVERRATALPSGATLTARGTVPVTGAPRRYLVEPDDAVIRAGLVAELAEDLGGTLLDPHIAYLTTDTAPEGELGRWFEVVEELPFREKALRSALRERDLGTLTIKKRGVDIIPEQLVARLKARGSVPATLVLTRVDGAGRVFWVRPCAR</sequence>
<dbReference type="CDD" id="cd02440">
    <property type="entry name" value="AdoMet_MTases"/>
    <property type="match status" value="1"/>
</dbReference>
<proteinExistence type="predicted"/>
<dbReference type="Gene3D" id="3.40.50.150">
    <property type="entry name" value="Vaccinia Virus protein VP39"/>
    <property type="match status" value="1"/>
</dbReference>
<evidence type="ECO:0000259" key="2">
    <source>
        <dbReference type="Pfam" id="PF18096"/>
    </source>
</evidence>
<dbReference type="EMBL" id="RQJX01000001">
    <property type="protein sequence ID" value="RQN10068.1"/>
    <property type="molecule type" value="Genomic_DNA"/>
</dbReference>
<organism evidence="3 4">
    <name type="scientific">Aeromicrobium camelliae</name>
    <dbReference type="NCBI Taxonomy" id="1538144"/>
    <lineage>
        <taxon>Bacteria</taxon>
        <taxon>Bacillati</taxon>
        <taxon>Actinomycetota</taxon>
        <taxon>Actinomycetes</taxon>
        <taxon>Propionibacteriales</taxon>
        <taxon>Nocardioidaceae</taxon>
        <taxon>Aeromicrobium</taxon>
    </lineage>
</organism>
<dbReference type="AlphaFoldDB" id="A0A3N6X8Y3"/>
<feature type="domain" description="Methyltransferase" evidence="1">
    <location>
        <begin position="109"/>
        <end position="169"/>
    </location>
</feature>
<keyword evidence="3" id="KW-0489">Methyltransferase</keyword>
<protein>
    <submittedName>
        <fullName evidence="3">Class I SAM-dependent methyltransferase</fullName>
    </submittedName>
</protein>
<dbReference type="InterPro" id="IPR041497">
    <property type="entry name" value="Thump-like"/>
</dbReference>
<dbReference type="OrthoDB" id="9810570at2"/>
<accession>A0A3N6X8Y3</accession>
<comment type="caution">
    <text evidence="3">The sequence shown here is derived from an EMBL/GenBank/DDBJ whole genome shotgun (WGS) entry which is preliminary data.</text>
</comment>
<keyword evidence="4" id="KW-1185">Reference proteome</keyword>
<feature type="domain" description="THUMP-like" evidence="2">
    <location>
        <begin position="319"/>
        <end position="391"/>
    </location>
</feature>
<evidence type="ECO:0000313" key="4">
    <source>
        <dbReference type="Proteomes" id="UP000275225"/>
    </source>
</evidence>
<dbReference type="Proteomes" id="UP000275225">
    <property type="component" value="Unassembled WGS sequence"/>
</dbReference>
<evidence type="ECO:0000259" key="1">
    <source>
        <dbReference type="Pfam" id="PF13649"/>
    </source>
</evidence>
<reference evidence="3 4" key="1">
    <citation type="submission" date="2018-11" db="EMBL/GenBank/DDBJ databases">
        <authorList>
            <person name="Li F."/>
        </authorList>
    </citation>
    <scope>NUCLEOTIDE SEQUENCE [LARGE SCALE GENOMIC DNA]</scope>
    <source>
        <strain evidence="3 4">YS17T</strain>
    </source>
</reference>
<dbReference type="PANTHER" id="PTHR14741">
    <property type="entry name" value="S-ADENOSYLMETHIONINE-DEPENDENT METHYLTRANSFERASE RELATED"/>
    <property type="match status" value="1"/>
</dbReference>
<dbReference type="InterPro" id="IPR041698">
    <property type="entry name" value="Methyltransf_25"/>
</dbReference>
<gene>
    <name evidence="3" type="ORF">EHW97_00800</name>
</gene>
<evidence type="ECO:0000313" key="3">
    <source>
        <dbReference type="EMBL" id="RQN10068.1"/>
    </source>
</evidence>
<dbReference type="Pfam" id="PF13649">
    <property type="entry name" value="Methyltransf_25"/>
    <property type="match status" value="1"/>
</dbReference>
<dbReference type="Pfam" id="PF18096">
    <property type="entry name" value="Thump_like"/>
    <property type="match status" value="1"/>
</dbReference>
<dbReference type="GO" id="GO:0032259">
    <property type="term" value="P:methylation"/>
    <property type="evidence" value="ECO:0007669"/>
    <property type="project" value="UniProtKB-KW"/>
</dbReference>
<dbReference type="PANTHER" id="PTHR14741:SF32">
    <property type="entry name" value="TRIMETHYLGUANOSINE SYNTHASE"/>
    <property type="match status" value="1"/>
</dbReference>
<dbReference type="InterPro" id="IPR029063">
    <property type="entry name" value="SAM-dependent_MTases_sf"/>
</dbReference>
<keyword evidence="3" id="KW-0808">Transferase</keyword>
<name>A0A3N6X8Y3_9ACTN</name>
<dbReference type="GO" id="GO:0008168">
    <property type="term" value="F:methyltransferase activity"/>
    <property type="evidence" value="ECO:0007669"/>
    <property type="project" value="UniProtKB-KW"/>
</dbReference>